<gene>
    <name evidence="3" type="ORF">GMD66_09550</name>
</gene>
<dbReference type="EMBL" id="WNCR01000003">
    <property type="protein sequence ID" value="MTU29452.1"/>
    <property type="molecule type" value="Genomic_DNA"/>
</dbReference>
<accession>A0A7K1HFV8</accession>
<keyword evidence="1" id="KW-1133">Transmembrane helix</keyword>
<name>A0A7K1HFV8_9BACT</name>
<keyword evidence="1" id="KW-0812">Transmembrane</keyword>
<evidence type="ECO:0000313" key="4">
    <source>
        <dbReference type="Proteomes" id="UP000437446"/>
    </source>
</evidence>
<feature type="transmembrane region" description="Helical" evidence="1">
    <location>
        <begin position="36"/>
        <end position="53"/>
    </location>
</feature>
<sequence length="77" mass="8651">MKGHILILTANILFGISMPIFKYLLTSNVPPKAITIMRASFACMMFWLVSFFMPKEKVLLKNWVTLLVCALCGVGIN</sequence>
<keyword evidence="1" id="KW-0472">Membrane</keyword>
<evidence type="ECO:0000256" key="1">
    <source>
        <dbReference type="SAM" id="Phobius"/>
    </source>
</evidence>
<evidence type="ECO:0000313" key="3">
    <source>
        <dbReference type="EMBL" id="MTU29452.1"/>
    </source>
</evidence>
<dbReference type="InterPro" id="IPR000620">
    <property type="entry name" value="EamA_dom"/>
</dbReference>
<evidence type="ECO:0000259" key="2">
    <source>
        <dbReference type="Pfam" id="PF00892"/>
    </source>
</evidence>
<dbReference type="Proteomes" id="UP000437446">
    <property type="component" value="Unassembled WGS sequence"/>
</dbReference>
<dbReference type="AlphaFoldDB" id="A0A7K1HFV8"/>
<protein>
    <submittedName>
        <fullName evidence="3">EamA family transporter</fullName>
    </submittedName>
</protein>
<feature type="domain" description="EamA" evidence="2">
    <location>
        <begin position="1"/>
        <end position="76"/>
    </location>
</feature>
<feature type="transmembrane region" description="Helical" evidence="1">
    <location>
        <begin position="6"/>
        <end position="24"/>
    </location>
</feature>
<dbReference type="Pfam" id="PF00892">
    <property type="entry name" value="EamA"/>
    <property type="match status" value="1"/>
</dbReference>
<dbReference type="GO" id="GO:0016020">
    <property type="term" value="C:membrane"/>
    <property type="evidence" value="ECO:0007669"/>
    <property type="project" value="InterPro"/>
</dbReference>
<organism evidence="3 4">
    <name type="scientific">Parabacteroides merdae</name>
    <dbReference type="NCBI Taxonomy" id="46503"/>
    <lineage>
        <taxon>Bacteria</taxon>
        <taxon>Pseudomonadati</taxon>
        <taxon>Bacteroidota</taxon>
        <taxon>Bacteroidia</taxon>
        <taxon>Bacteroidales</taxon>
        <taxon>Tannerellaceae</taxon>
        <taxon>Parabacteroides</taxon>
    </lineage>
</organism>
<proteinExistence type="predicted"/>
<reference evidence="3 4" key="1">
    <citation type="journal article" date="2019" name="Nat. Med.">
        <title>A library of human gut bacterial isolates paired with longitudinal multiomics data enables mechanistic microbiome research.</title>
        <authorList>
            <person name="Poyet M."/>
            <person name="Groussin M."/>
            <person name="Gibbons S.M."/>
            <person name="Avila-Pacheco J."/>
            <person name="Jiang X."/>
            <person name="Kearney S.M."/>
            <person name="Perrotta A.R."/>
            <person name="Berdy B."/>
            <person name="Zhao S."/>
            <person name="Lieberman T.D."/>
            <person name="Swanson P.K."/>
            <person name="Smith M."/>
            <person name="Roesemann S."/>
            <person name="Alexander J.E."/>
            <person name="Rich S.A."/>
            <person name="Livny J."/>
            <person name="Vlamakis H."/>
            <person name="Clish C."/>
            <person name="Bullock K."/>
            <person name="Deik A."/>
            <person name="Scott J."/>
            <person name="Pierce K.A."/>
            <person name="Xavier R.J."/>
            <person name="Alm E.J."/>
        </authorList>
    </citation>
    <scope>NUCLEOTIDE SEQUENCE [LARGE SCALE GENOMIC DNA]</scope>
    <source>
        <strain evidence="3 4">BIOML-A25</strain>
    </source>
</reference>
<comment type="caution">
    <text evidence="3">The sequence shown here is derived from an EMBL/GenBank/DDBJ whole genome shotgun (WGS) entry which is preliminary data.</text>
</comment>